<evidence type="ECO:0000313" key="3">
    <source>
        <dbReference type="Proteomes" id="UP000715441"/>
    </source>
</evidence>
<organism evidence="2 3">
    <name type="scientific">Amycolatopsis acididurans</name>
    <dbReference type="NCBI Taxonomy" id="2724524"/>
    <lineage>
        <taxon>Bacteria</taxon>
        <taxon>Bacillati</taxon>
        <taxon>Actinomycetota</taxon>
        <taxon>Actinomycetes</taxon>
        <taxon>Pseudonocardiales</taxon>
        <taxon>Pseudonocardiaceae</taxon>
        <taxon>Amycolatopsis</taxon>
    </lineage>
</organism>
<proteinExistence type="predicted"/>
<keyword evidence="3" id="KW-1185">Reference proteome</keyword>
<accession>A0ABX1J0M5</accession>
<reference evidence="2 3" key="1">
    <citation type="submission" date="2020-04" db="EMBL/GenBank/DDBJ databases">
        <title>Novel species.</title>
        <authorList>
            <person name="Teo W.F.A."/>
            <person name="Lipun K."/>
            <person name="Srisuk N."/>
            <person name="Duangmal K."/>
        </authorList>
    </citation>
    <scope>NUCLEOTIDE SEQUENCE [LARGE SCALE GENOMIC DNA]</scope>
    <source>
        <strain evidence="2 3">K13G38</strain>
    </source>
</reference>
<gene>
    <name evidence="2" type="ORF">HFP15_10535</name>
</gene>
<dbReference type="EMBL" id="JAAXLS010000005">
    <property type="protein sequence ID" value="NKQ53318.1"/>
    <property type="molecule type" value="Genomic_DNA"/>
</dbReference>
<comment type="caution">
    <text evidence="2">The sequence shown here is derived from an EMBL/GenBank/DDBJ whole genome shotgun (WGS) entry which is preliminary data.</text>
</comment>
<protein>
    <recommendedName>
        <fullName evidence="4">WXG100 family type VII secretion target</fullName>
    </recommendedName>
</protein>
<dbReference type="RefSeq" id="WP_168514143.1">
    <property type="nucleotide sequence ID" value="NZ_JAAXLS010000005.1"/>
</dbReference>
<dbReference type="Proteomes" id="UP000715441">
    <property type="component" value="Unassembled WGS sequence"/>
</dbReference>
<evidence type="ECO:0000256" key="1">
    <source>
        <dbReference type="SAM" id="Coils"/>
    </source>
</evidence>
<keyword evidence="1" id="KW-0175">Coiled coil</keyword>
<sequence length="90" mass="10243">MQSQTINEQARRRYQQFEEAINTTRLAVDELTALSKKMREGGGGNRFEGWQVPTKAEVTAALRKASADLDTLRQASIEYKAELLSRAWRV</sequence>
<feature type="coiled-coil region" evidence="1">
    <location>
        <begin position="55"/>
        <end position="82"/>
    </location>
</feature>
<evidence type="ECO:0008006" key="4">
    <source>
        <dbReference type="Google" id="ProtNLM"/>
    </source>
</evidence>
<evidence type="ECO:0000313" key="2">
    <source>
        <dbReference type="EMBL" id="NKQ53318.1"/>
    </source>
</evidence>
<name>A0ABX1J0M5_9PSEU</name>